<feature type="binding site" evidence="2">
    <location>
        <position position="238"/>
    </location>
    <ligand>
        <name>Fe cation</name>
        <dbReference type="ChEBI" id="CHEBI:24875"/>
    </ligand>
</feature>
<dbReference type="PANTHER" id="PTHR30006">
    <property type="entry name" value="THIAMINE-BINDING PERIPLASMIC PROTEIN-RELATED"/>
    <property type="match status" value="1"/>
</dbReference>
<proteinExistence type="predicted"/>
<protein>
    <submittedName>
        <fullName evidence="3">Extracellular solute-binding protein</fullName>
    </submittedName>
</protein>
<keyword evidence="2" id="KW-0408">Iron</keyword>
<dbReference type="SUPFAM" id="SSF53850">
    <property type="entry name" value="Periplasmic binding protein-like II"/>
    <property type="match status" value="1"/>
</dbReference>
<evidence type="ECO:0000256" key="2">
    <source>
        <dbReference type="PIRSR" id="PIRSR002825-1"/>
    </source>
</evidence>
<feature type="binding site" evidence="2">
    <location>
        <position position="239"/>
    </location>
    <ligand>
        <name>Fe cation</name>
        <dbReference type="ChEBI" id="CHEBI:24875"/>
    </ligand>
</feature>
<accession>A0A964WT34</accession>
<dbReference type="InterPro" id="IPR026045">
    <property type="entry name" value="Ferric-bd"/>
</dbReference>
<dbReference type="InterPro" id="IPR006311">
    <property type="entry name" value="TAT_signal"/>
</dbReference>
<dbReference type="Gene3D" id="3.40.190.10">
    <property type="entry name" value="Periplasmic binding protein-like II"/>
    <property type="match status" value="2"/>
</dbReference>
<dbReference type="Pfam" id="PF13343">
    <property type="entry name" value="SBP_bac_6"/>
    <property type="match status" value="1"/>
</dbReference>
<dbReference type="GO" id="GO:0046872">
    <property type="term" value="F:metal ion binding"/>
    <property type="evidence" value="ECO:0007669"/>
    <property type="project" value="UniProtKB-KW"/>
</dbReference>
<keyword evidence="1" id="KW-0732">Signal</keyword>
<keyword evidence="2" id="KW-0479">Metal-binding</keyword>
<dbReference type="RefSeq" id="WP_161139943.1">
    <property type="nucleotide sequence ID" value="NZ_SPKJ01000017.1"/>
</dbReference>
<dbReference type="Proteomes" id="UP000773614">
    <property type="component" value="Unassembled WGS sequence"/>
</dbReference>
<dbReference type="PANTHER" id="PTHR30006:SF2">
    <property type="entry name" value="ABC TRANSPORTER SUBSTRATE-BINDING PROTEIN"/>
    <property type="match status" value="1"/>
</dbReference>
<evidence type="ECO:0000256" key="1">
    <source>
        <dbReference type="ARBA" id="ARBA00022729"/>
    </source>
</evidence>
<evidence type="ECO:0000313" key="3">
    <source>
        <dbReference type="EMBL" id="MYZ47599.1"/>
    </source>
</evidence>
<dbReference type="OrthoDB" id="7374867at2"/>
<dbReference type="AlphaFoldDB" id="A0A964WT34"/>
<dbReference type="PROSITE" id="PS51318">
    <property type="entry name" value="TAT"/>
    <property type="match status" value="1"/>
</dbReference>
<keyword evidence="4" id="KW-1185">Reference proteome</keyword>
<comment type="caution">
    <text evidence="3">The sequence shown here is derived from an EMBL/GenBank/DDBJ whole genome shotgun (WGS) entry which is preliminary data.</text>
</comment>
<evidence type="ECO:0000313" key="4">
    <source>
        <dbReference type="Proteomes" id="UP000773614"/>
    </source>
</evidence>
<gene>
    <name evidence="3" type="ORF">E4O86_07720</name>
</gene>
<organism evidence="3 4">
    <name type="scientific">Propylenella binzhouense</name>
    <dbReference type="NCBI Taxonomy" id="2555902"/>
    <lineage>
        <taxon>Bacteria</taxon>
        <taxon>Pseudomonadati</taxon>
        <taxon>Pseudomonadota</taxon>
        <taxon>Alphaproteobacteria</taxon>
        <taxon>Hyphomicrobiales</taxon>
        <taxon>Propylenellaceae</taxon>
        <taxon>Propylenella</taxon>
    </lineage>
</organism>
<sequence>MGIIRASTIPNPRISRRTFVQGIGTAAAATALGGSFAGDARAAGPLMWYSASSVESVDGWAKMYKEKTGNTVEYFRTGGVKLAQRFAQEAQAGQAQCGPIDVSIPGLMSQWARQGLLMEYDSPEAAHYPDDIRMKGFWTPIKALVCCMAYNADVIKPEEAPKHWEDLLDPKWKGKLVTADAFSSGATLHWFGALRSAYGKEFMEKLAAQDVLVKQGSGETTDTVVSGERPVAAMILQYYVFGEIDKGANLNVVFPEEGLPISYEVIGISKDAPDPEGSKKFVDFALSKEAQTSWQKTYYTPSMRDDVEPLSREHGRRPLSEVKRIGSSAADLDKLFEEQADLLDAWGELFK</sequence>
<name>A0A964WT34_9HYPH</name>
<reference evidence="3" key="1">
    <citation type="submission" date="2019-03" db="EMBL/GenBank/DDBJ databases">
        <title>Afifella sp. nov., isolated from activated sludge.</title>
        <authorList>
            <person name="Li Q."/>
            <person name="Liu Y."/>
        </authorList>
    </citation>
    <scope>NUCLEOTIDE SEQUENCE</scope>
    <source>
        <strain evidence="3">L72</strain>
    </source>
</reference>
<dbReference type="EMBL" id="SPKJ01000017">
    <property type="protein sequence ID" value="MYZ47599.1"/>
    <property type="molecule type" value="Genomic_DNA"/>
</dbReference>
<dbReference type="PIRSF" id="PIRSF002825">
    <property type="entry name" value="CfbpA"/>
    <property type="match status" value="1"/>
</dbReference>